<sequence>MIFLAIKKSYKSRLFDNLDFVIKNLKKIKNDYFKDHEKYLIQGLIDYLSWKSSNSNNVKLLTLKFEDYWEKMIEVYLNKNFENYIDDKIIWGDNPGFKFYKPDKLYVENNIAEKLENEMYRCFKVEFDHYCKVKDKIYIFDSKYFGNYDIGLNYKQLFYEYFLRQKYNKAIIVNGLLIPTNKKYSTKIHIDRTDLDGVKIIEHYINLEDVMDCAFDNRKLLKFN</sequence>
<name>A0A848RKX3_9FIRM</name>
<proteinExistence type="predicted"/>
<evidence type="ECO:0000313" key="2">
    <source>
        <dbReference type="Proteomes" id="UP000568273"/>
    </source>
</evidence>
<evidence type="ECO:0000313" key="1">
    <source>
        <dbReference type="EMBL" id="NMW85816.1"/>
    </source>
</evidence>
<comment type="caution">
    <text evidence="1">The sequence shown here is derived from an EMBL/GenBank/DDBJ whole genome shotgun (WGS) entry which is preliminary data.</text>
</comment>
<gene>
    <name evidence="1" type="ORF">HKO22_08740</name>
</gene>
<protein>
    <recommendedName>
        <fullName evidence="3">LlaJI restriction endonuclease</fullName>
    </recommendedName>
</protein>
<organism evidence="1 2">
    <name type="scientific">Peptoniphilus faecalis</name>
    <dbReference type="NCBI Taxonomy" id="2731255"/>
    <lineage>
        <taxon>Bacteria</taxon>
        <taxon>Bacillati</taxon>
        <taxon>Bacillota</taxon>
        <taxon>Tissierellia</taxon>
        <taxon>Tissierellales</taxon>
        <taxon>Peptoniphilaceae</taxon>
        <taxon>Peptoniphilus</taxon>
    </lineage>
</organism>
<evidence type="ECO:0008006" key="3">
    <source>
        <dbReference type="Google" id="ProtNLM"/>
    </source>
</evidence>
<dbReference type="EMBL" id="JABDSR010000013">
    <property type="protein sequence ID" value="NMW85816.1"/>
    <property type="molecule type" value="Genomic_DNA"/>
</dbReference>
<dbReference type="Proteomes" id="UP000568273">
    <property type="component" value="Unassembled WGS sequence"/>
</dbReference>
<accession>A0A848RKX3</accession>
<dbReference type="AlphaFoldDB" id="A0A848RKX3"/>
<dbReference type="RefSeq" id="WP_169970101.1">
    <property type="nucleotide sequence ID" value="NZ_JABDSR010000013.1"/>
</dbReference>
<keyword evidence="2" id="KW-1185">Reference proteome</keyword>
<reference evidence="1" key="1">
    <citation type="submission" date="2020-04" db="EMBL/GenBank/DDBJ databases">
        <title>Peptoniphilus sp. nov. isolated from swine feces.</title>
        <authorList>
            <person name="Ryu S.W."/>
        </authorList>
    </citation>
    <scope>NUCLEOTIDE SEQUENCE [LARGE SCALE GENOMIC DNA]</scope>
    <source>
        <strain evidence="1">AGMB00490</strain>
    </source>
</reference>